<dbReference type="SUPFAM" id="SSF81606">
    <property type="entry name" value="PP2C-like"/>
    <property type="match status" value="1"/>
</dbReference>
<dbReference type="EC" id="3.1.3.16" evidence="1"/>
<evidence type="ECO:0000313" key="6">
    <source>
        <dbReference type="Proteomes" id="UP000233837"/>
    </source>
</evidence>
<accession>A0A2I0VIQ2</accession>
<evidence type="ECO:0000313" key="5">
    <source>
        <dbReference type="EMBL" id="PKU63296.1"/>
    </source>
</evidence>
<evidence type="ECO:0000256" key="2">
    <source>
        <dbReference type="ARBA" id="ARBA00047761"/>
    </source>
</evidence>
<dbReference type="Proteomes" id="UP000233837">
    <property type="component" value="Unassembled WGS sequence"/>
</dbReference>
<sequence>MFIFSVIQEVKRIRSQHPEDSLAIANDRVNGSLKVTRAFGAGFLKQVYACLVIEFLLVNSGFLLLHA</sequence>
<dbReference type="Pfam" id="PF00481">
    <property type="entry name" value="PP2C"/>
    <property type="match status" value="1"/>
</dbReference>
<dbReference type="Gene3D" id="3.60.40.10">
    <property type="entry name" value="PPM-type phosphatase domain"/>
    <property type="match status" value="1"/>
</dbReference>
<dbReference type="InterPro" id="IPR001932">
    <property type="entry name" value="PPM-type_phosphatase-like_dom"/>
</dbReference>
<evidence type="ECO:0000259" key="4">
    <source>
        <dbReference type="Pfam" id="PF00481"/>
    </source>
</evidence>
<dbReference type="STRING" id="906689.A0A2I0VIQ2"/>
<dbReference type="InterPro" id="IPR036457">
    <property type="entry name" value="PPM-type-like_dom_sf"/>
</dbReference>
<reference evidence="5 6" key="2">
    <citation type="journal article" date="2017" name="Nature">
        <title>The Apostasia genome and the evolution of orchids.</title>
        <authorList>
            <person name="Zhang G.Q."/>
            <person name="Liu K.W."/>
            <person name="Li Z."/>
            <person name="Lohaus R."/>
            <person name="Hsiao Y.Y."/>
            <person name="Niu S.C."/>
            <person name="Wang J.Y."/>
            <person name="Lin Y.C."/>
            <person name="Xu Q."/>
            <person name="Chen L.J."/>
            <person name="Yoshida K."/>
            <person name="Fujiwara S."/>
            <person name="Wang Z.W."/>
            <person name="Zhang Y.Q."/>
            <person name="Mitsuda N."/>
            <person name="Wang M."/>
            <person name="Liu G.H."/>
            <person name="Pecoraro L."/>
            <person name="Huang H.X."/>
            <person name="Xiao X.J."/>
            <person name="Lin M."/>
            <person name="Wu X.Y."/>
            <person name="Wu W.L."/>
            <person name="Chen Y.Y."/>
            <person name="Chang S.B."/>
            <person name="Sakamoto S."/>
            <person name="Ohme-Takagi M."/>
            <person name="Yagi M."/>
            <person name="Zeng S.J."/>
            <person name="Shen C.Y."/>
            <person name="Yeh C.M."/>
            <person name="Luo Y.B."/>
            <person name="Tsai W.C."/>
            <person name="Van de Peer Y."/>
            <person name="Liu Z.J."/>
        </authorList>
    </citation>
    <scope>NUCLEOTIDE SEQUENCE [LARGE SCALE GENOMIC DNA]</scope>
    <source>
        <tissue evidence="5">The whole plant</tissue>
    </source>
</reference>
<feature type="domain" description="PPM-type phosphatase" evidence="4">
    <location>
        <begin position="8"/>
        <end position="52"/>
    </location>
</feature>
<keyword evidence="6" id="KW-1185">Reference proteome</keyword>
<dbReference type="GO" id="GO:0004722">
    <property type="term" value="F:protein serine/threonine phosphatase activity"/>
    <property type="evidence" value="ECO:0007669"/>
    <property type="project" value="UniProtKB-EC"/>
</dbReference>
<organism evidence="5 6">
    <name type="scientific">Dendrobium catenatum</name>
    <dbReference type="NCBI Taxonomy" id="906689"/>
    <lineage>
        <taxon>Eukaryota</taxon>
        <taxon>Viridiplantae</taxon>
        <taxon>Streptophyta</taxon>
        <taxon>Embryophyta</taxon>
        <taxon>Tracheophyta</taxon>
        <taxon>Spermatophyta</taxon>
        <taxon>Magnoliopsida</taxon>
        <taxon>Liliopsida</taxon>
        <taxon>Asparagales</taxon>
        <taxon>Orchidaceae</taxon>
        <taxon>Epidendroideae</taxon>
        <taxon>Malaxideae</taxon>
        <taxon>Dendrobiinae</taxon>
        <taxon>Dendrobium</taxon>
    </lineage>
</organism>
<reference evidence="5 6" key="1">
    <citation type="journal article" date="2016" name="Sci. Rep.">
        <title>The Dendrobium catenatum Lindl. genome sequence provides insights into polysaccharide synthase, floral development and adaptive evolution.</title>
        <authorList>
            <person name="Zhang G.Q."/>
            <person name="Xu Q."/>
            <person name="Bian C."/>
            <person name="Tsai W.C."/>
            <person name="Yeh C.M."/>
            <person name="Liu K.W."/>
            <person name="Yoshida K."/>
            <person name="Zhang L.S."/>
            <person name="Chang S.B."/>
            <person name="Chen F."/>
            <person name="Shi Y."/>
            <person name="Su Y.Y."/>
            <person name="Zhang Y.Q."/>
            <person name="Chen L.J."/>
            <person name="Yin Y."/>
            <person name="Lin M."/>
            <person name="Huang H."/>
            <person name="Deng H."/>
            <person name="Wang Z.W."/>
            <person name="Zhu S.L."/>
            <person name="Zhao X."/>
            <person name="Deng C."/>
            <person name="Niu S.C."/>
            <person name="Huang J."/>
            <person name="Wang M."/>
            <person name="Liu G.H."/>
            <person name="Yang H.J."/>
            <person name="Xiao X.J."/>
            <person name="Hsiao Y.Y."/>
            <person name="Wu W.L."/>
            <person name="Chen Y.Y."/>
            <person name="Mitsuda N."/>
            <person name="Ohme-Takagi M."/>
            <person name="Luo Y.B."/>
            <person name="Van de Peer Y."/>
            <person name="Liu Z.J."/>
        </authorList>
    </citation>
    <scope>NUCLEOTIDE SEQUENCE [LARGE SCALE GENOMIC DNA]</scope>
    <source>
        <tissue evidence="5">The whole plant</tissue>
    </source>
</reference>
<comment type="catalytic activity">
    <reaction evidence="2">
        <text>O-phospho-L-seryl-[protein] + H2O = L-seryl-[protein] + phosphate</text>
        <dbReference type="Rhea" id="RHEA:20629"/>
        <dbReference type="Rhea" id="RHEA-COMP:9863"/>
        <dbReference type="Rhea" id="RHEA-COMP:11604"/>
        <dbReference type="ChEBI" id="CHEBI:15377"/>
        <dbReference type="ChEBI" id="CHEBI:29999"/>
        <dbReference type="ChEBI" id="CHEBI:43474"/>
        <dbReference type="ChEBI" id="CHEBI:83421"/>
        <dbReference type="EC" id="3.1.3.16"/>
    </reaction>
</comment>
<gene>
    <name evidence="5" type="primary">PLL4</name>
    <name evidence="5" type="ORF">MA16_Dca014762</name>
</gene>
<evidence type="ECO:0000256" key="1">
    <source>
        <dbReference type="ARBA" id="ARBA00013081"/>
    </source>
</evidence>
<dbReference type="AlphaFoldDB" id="A0A2I0VIQ2"/>
<name>A0A2I0VIQ2_9ASPA</name>
<protein>
    <recommendedName>
        <fullName evidence="1">protein-serine/threonine phosphatase</fullName>
        <ecNumber evidence="1">3.1.3.16</ecNumber>
    </recommendedName>
</protein>
<proteinExistence type="predicted"/>
<dbReference type="EMBL" id="KZ503505">
    <property type="protein sequence ID" value="PKU63296.1"/>
    <property type="molecule type" value="Genomic_DNA"/>
</dbReference>
<evidence type="ECO:0000256" key="3">
    <source>
        <dbReference type="ARBA" id="ARBA00048336"/>
    </source>
</evidence>
<comment type="catalytic activity">
    <reaction evidence="3">
        <text>O-phospho-L-threonyl-[protein] + H2O = L-threonyl-[protein] + phosphate</text>
        <dbReference type="Rhea" id="RHEA:47004"/>
        <dbReference type="Rhea" id="RHEA-COMP:11060"/>
        <dbReference type="Rhea" id="RHEA-COMP:11605"/>
        <dbReference type="ChEBI" id="CHEBI:15377"/>
        <dbReference type="ChEBI" id="CHEBI:30013"/>
        <dbReference type="ChEBI" id="CHEBI:43474"/>
        <dbReference type="ChEBI" id="CHEBI:61977"/>
        <dbReference type="EC" id="3.1.3.16"/>
    </reaction>
</comment>